<keyword evidence="5 6" id="KW-0472">Membrane</keyword>
<dbReference type="Pfam" id="PF03631">
    <property type="entry name" value="Virul_fac_BrkB"/>
    <property type="match status" value="1"/>
</dbReference>
<feature type="transmembrane region" description="Helical" evidence="6">
    <location>
        <begin position="67"/>
        <end position="89"/>
    </location>
</feature>
<dbReference type="Proteomes" id="UP001596391">
    <property type="component" value="Unassembled WGS sequence"/>
</dbReference>
<dbReference type="PANTHER" id="PTHR30213:SF0">
    <property type="entry name" value="UPF0761 MEMBRANE PROTEIN YIHY"/>
    <property type="match status" value="1"/>
</dbReference>
<dbReference type="RefSeq" id="WP_263370249.1">
    <property type="nucleotide sequence ID" value="NZ_JAGSYD010000001.1"/>
</dbReference>
<name>A0ABW1ZC26_9BACT</name>
<evidence type="ECO:0000313" key="8">
    <source>
        <dbReference type="Proteomes" id="UP001596391"/>
    </source>
</evidence>
<protein>
    <submittedName>
        <fullName evidence="7">YihY/virulence factor BrkB family protein</fullName>
    </submittedName>
</protein>
<evidence type="ECO:0000256" key="6">
    <source>
        <dbReference type="SAM" id="Phobius"/>
    </source>
</evidence>
<evidence type="ECO:0000256" key="5">
    <source>
        <dbReference type="ARBA" id="ARBA00023136"/>
    </source>
</evidence>
<comment type="caution">
    <text evidence="7">The sequence shown here is derived from an EMBL/GenBank/DDBJ whole genome shotgun (WGS) entry which is preliminary data.</text>
</comment>
<evidence type="ECO:0000256" key="2">
    <source>
        <dbReference type="ARBA" id="ARBA00022475"/>
    </source>
</evidence>
<evidence type="ECO:0000256" key="3">
    <source>
        <dbReference type="ARBA" id="ARBA00022692"/>
    </source>
</evidence>
<dbReference type="PANTHER" id="PTHR30213">
    <property type="entry name" value="INNER MEMBRANE PROTEIN YHJD"/>
    <property type="match status" value="1"/>
</dbReference>
<evidence type="ECO:0000313" key="7">
    <source>
        <dbReference type="EMBL" id="MFC6646593.1"/>
    </source>
</evidence>
<dbReference type="EMBL" id="JBHSWI010000001">
    <property type="protein sequence ID" value="MFC6646593.1"/>
    <property type="molecule type" value="Genomic_DNA"/>
</dbReference>
<evidence type="ECO:0000256" key="1">
    <source>
        <dbReference type="ARBA" id="ARBA00004651"/>
    </source>
</evidence>
<feature type="transmembrane region" description="Helical" evidence="6">
    <location>
        <begin position="132"/>
        <end position="150"/>
    </location>
</feature>
<evidence type="ECO:0000256" key="4">
    <source>
        <dbReference type="ARBA" id="ARBA00022989"/>
    </source>
</evidence>
<feature type="transmembrane region" description="Helical" evidence="6">
    <location>
        <begin position="253"/>
        <end position="275"/>
    </location>
</feature>
<keyword evidence="4 6" id="KW-1133">Transmembrane helix</keyword>
<keyword evidence="3 6" id="KW-0812">Transmembrane</keyword>
<accession>A0ABW1ZC26</accession>
<organism evidence="7 8">
    <name type="scientific">Granulicella cerasi</name>
    <dbReference type="NCBI Taxonomy" id="741063"/>
    <lineage>
        <taxon>Bacteria</taxon>
        <taxon>Pseudomonadati</taxon>
        <taxon>Acidobacteriota</taxon>
        <taxon>Terriglobia</taxon>
        <taxon>Terriglobales</taxon>
        <taxon>Acidobacteriaceae</taxon>
        <taxon>Granulicella</taxon>
    </lineage>
</organism>
<reference evidence="8" key="1">
    <citation type="journal article" date="2019" name="Int. J. Syst. Evol. Microbiol.">
        <title>The Global Catalogue of Microorganisms (GCM) 10K type strain sequencing project: providing services to taxonomists for standard genome sequencing and annotation.</title>
        <authorList>
            <consortium name="The Broad Institute Genomics Platform"/>
            <consortium name="The Broad Institute Genome Sequencing Center for Infectious Disease"/>
            <person name="Wu L."/>
            <person name="Ma J."/>
        </authorList>
    </citation>
    <scope>NUCLEOTIDE SEQUENCE [LARGE SCALE GENOMIC DNA]</scope>
    <source>
        <strain evidence="8">CGMCC 1.16026</strain>
    </source>
</reference>
<comment type="subcellular location">
    <subcellularLocation>
        <location evidence="1">Cell membrane</location>
        <topology evidence="1">Multi-pass membrane protein</topology>
    </subcellularLocation>
</comment>
<dbReference type="InterPro" id="IPR017039">
    <property type="entry name" value="Virul_fac_BrkB"/>
</dbReference>
<gene>
    <name evidence="7" type="ORF">ACFQBQ_13555</name>
</gene>
<feature type="transmembrane region" description="Helical" evidence="6">
    <location>
        <begin position="171"/>
        <end position="194"/>
    </location>
</feature>
<feature type="transmembrane region" description="Helical" evidence="6">
    <location>
        <begin position="214"/>
        <end position="241"/>
    </location>
</feature>
<proteinExistence type="predicted"/>
<dbReference type="PIRSF" id="PIRSF035875">
    <property type="entry name" value="RNase_BN"/>
    <property type="match status" value="1"/>
</dbReference>
<keyword evidence="8" id="KW-1185">Reference proteome</keyword>
<feature type="transmembrane region" description="Helical" evidence="6">
    <location>
        <begin position="287"/>
        <end position="307"/>
    </location>
</feature>
<feature type="transmembrane region" description="Helical" evidence="6">
    <location>
        <begin position="96"/>
        <end position="112"/>
    </location>
</feature>
<keyword evidence="2" id="KW-1003">Cell membrane</keyword>
<sequence>MDSTNITFRNQHDHRPDDAWAAKVWETVSHSPLRNLWDLEGLSLKDVFTRTGKSFLNDNLLSRAAELGYYFLFALFPTLISASSILGLAAQHASQIYVQLLNYLALIVPPSAYEMVIDTFKQTTAASTGGKVVLGIVAALWSASVGFSAIQDGMNTVYKVKETRPYWKARGSAMLVTLLLSLLVTLMLAVLLGADIGGKASLHHFSVHRWVGYLLFGLIHITTWVVTISLLILLFSTIYYFAPDLKAKRWHWLTPGSAIGILTWIVASIGLRVYLHYFNTYTVTYGSLGAVIILLTWFYVTGLTLLLGAEVNSEVQAAVVERLLREEMAPSPAEAVAKSSSDAA</sequence>
<dbReference type="NCBIfam" id="TIGR00765">
    <property type="entry name" value="yihY_not_rbn"/>
    <property type="match status" value="1"/>
</dbReference>